<keyword evidence="5 7" id="KW-0472">Membrane</keyword>
<evidence type="ECO:0000256" key="2">
    <source>
        <dbReference type="ARBA" id="ARBA00022448"/>
    </source>
</evidence>
<evidence type="ECO:0000256" key="1">
    <source>
        <dbReference type="ARBA" id="ARBA00004141"/>
    </source>
</evidence>
<dbReference type="GO" id="GO:0055085">
    <property type="term" value="P:transmembrane transport"/>
    <property type="evidence" value="ECO:0007669"/>
    <property type="project" value="InterPro"/>
</dbReference>
<feature type="transmembrane region" description="Helical" evidence="7">
    <location>
        <begin position="336"/>
        <end position="362"/>
    </location>
</feature>
<evidence type="ECO:0000313" key="11">
    <source>
        <dbReference type="Proteomes" id="UP000028488"/>
    </source>
</evidence>
<evidence type="ECO:0000256" key="6">
    <source>
        <dbReference type="SAM" id="MobiDB-lite"/>
    </source>
</evidence>
<feature type="transmembrane region" description="Helical" evidence="7">
    <location>
        <begin position="91"/>
        <end position="120"/>
    </location>
</feature>
<feature type="region of interest" description="Disordered" evidence="6">
    <location>
        <begin position="218"/>
        <end position="237"/>
    </location>
</feature>
<feature type="compositionally biased region" description="Polar residues" evidence="6">
    <location>
        <begin position="223"/>
        <end position="237"/>
    </location>
</feature>
<dbReference type="Proteomes" id="UP000028488">
    <property type="component" value="Chromosome"/>
</dbReference>
<feature type="transmembrane region" description="Helical" evidence="7">
    <location>
        <begin position="261"/>
        <end position="293"/>
    </location>
</feature>
<evidence type="ECO:0000259" key="9">
    <source>
        <dbReference type="Pfam" id="PF07158"/>
    </source>
</evidence>
<feature type="domain" description="Citrate transporter-like" evidence="8">
    <location>
        <begin position="277"/>
        <end position="445"/>
    </location>
</feature>
<organism evidence="10 11">
    <name type="scientific">Rhodococcus opacus</name>
    <name type="common">Nocardia opaca</name>
    <dbReference type="NCBI Taxonomy" id="37919"/>
    <lineage>
        <taxon>Bacteria</taxon>
        <taxon>Bacillati</taxon>
        <taxon>Actinomycetota</taxon>
        <taxon>Actinomycetes</taxon>
        <taxon>Mycobacteriales</taxon>
        <taxon>Nocardiaceae</taxon>
        <taxon>Rhodococcus</taxon>
    </lineage>
</organism>
<evidence type="ECO:0000259" key="8">
    <source>
        <dbReference type="Pfam" id="PF03600"/>
    </source>
</evidence>
<feature type="domain" description="Dicarboxylate carrier MatC N-terminal" evidence="9">
    <location>
        <begin position="4"/>
        <end position="142"/>
    </location>
</feature>
<evidence type="ECO:0000256" key="4">
    <source>
        <dbReference type="ARBA" id="ARBA00022989"/>
    </source>
</evidence>
<protein>
    <submittedName>
        <fullName evidence="10">C4-dicarboxylate ABC transporter</fullName>
    </submittedName>
</protein>
<feature type="transmembrane region" description="Helical" evidence="7">
    <location>
        <begin position="305"/>
        <end position="324"/>
    </location>
</feature>
<evidence type="ECO:0000256" key="3">
    <source>
        <dbReference type="ARBA" id="ARBA00022692"/>
    </source>
</evidence>
<dbReference type="Pfam" id="PF07158">
    <property type="entry name" value="MatC_N"/>
    <property type="match status" value="1"/>
</dbReference>
<evidence type="ECO:0000256" key="5">
    <source>
        <dbReference type="ARBA" id="ARBA00023136"/>
    </source>
</evidence>
<dbReference type="InterPro" id="IPR009827">
    <property type="entry name" value="MatC_N"/>
</dbReference>
<dbReference type="EMBL" id="CP008947">
    <property type="protein sequence ID" value="AII08133.1"/>
    <property type="molecule type" value="Genomic_DNA"/>
</dbReference>
<dbReference type="AlphaFoldDB" id="A0A076ESJ6"/>
<keyword evidence="4 7" id="KW-1133">Transmembrane helix</keyword>
<feature type="transmembrane region" description="Helical" evidence="7">
    <location>
        <begin position="6"/>
        <end position="39"/>
    </location>
</feature>
<accession>A0A076ESJ6</accession>
<feature type="transmembrane region" description="Helical" evidence="7">
    <location>
        <begin position="172"/>
        <end position="192"/>
    </location>
</feature>
<feature type="transmembrane region" description="Helical" evidence="7">
    <location>
        <begin position="51"/>
        <end position="71"/>
    </location>
</feature>
<proteinExistence type="predicted"/>
<feature type="transmembrane region" description="Helical" evidence="7">
    <location>
        <begin position="382"/>
        <end position="405"/>
    </location>
</feature>
<comment type="subcellular location">
    <subcellularLocation>
        <location evidence="1">Membrane</location>
        <topology evidence="1">Multi-pass membrane protein</topology>
    </subcellularLocation>
</comment>
<keyword evidence="2" id="KW-0813">Transport</keyword>
<dbReference type="GO" id="GO:0016020">
    <property type="term" value="C:membrane"/>
    <property type="evidence" value="ECO:0007669"/>
    <property type="project" value="UniProtKB-SubCell"/>
</dbReference>
<dbReference type="RefSeq" id="WP_128640978.1">
    <property type="nucleotide sequence ID" value="NZ_CP008947.1"/>
</dbReference>
<gene>
    <name evidence="10" type="ORF">EP51_27315</name>
</gene>
<keyword evidence="3 7" id="KW-0812">Transmembrane</keyword>
<reference evidence="10 11" key="1">
    <citation type="submission" date="2014-07" db="EMBL/GenBank/DDBJ databases">
        <title>Genome Sequence of Rhodococcus opacus Strain R7, a Biodegrader of Mono- and Polycyclic Aromatic Hydrocarbons.</title>
        <authorList>
            <person name="Di Gennaro P."/>
            <person name="Zampolli J."/>
            <person name="Presti I."/>
            <person name="Cappelletti M."/>
            <person name="D'Ursi P."/>
            <person name="Orro A."/>
            <person name="Mezzelani A."/>
            <person name="Milanesi L."/>
        </authorList>
    </citation>
    <scope>NUCLEOTIDE SEQUENCE [LARGE SCALE GENOMIC DNA]</scope>
    <source>
        <strain evidence="10 11">R7</strain>
    </source>
</reference>
<evidence type="ECO:0000256" key="7">
    <source>
        <dbReference type="SAM" id="Phobius"/>
    </source>
</evidence>
<evidence type="ECO:0000313" key="10">
    <source>
        <dbReference type="EMBL" id="AII08133.1"/>
    </source>
</evidence>
<feature type="transmembrane region" description="Helical" evidence="7">
    <location>
        <begin position="132"/>
        <end position="152"/>
    </location>
</feature>
<dbReference type="Pfam" id="PF03600">
    <property type="entry name" value="CitMHS"/>
    <property type="match status" value="1"/>
</dbReference>
<dbReference type="eggNOG" id="COG0471">
    <property type="taxonomic scope" value="Bacteria"/>
</dbReference>
<name>A0A076ESJ6_RHOOP</name>
<dbReference type="InterPro" id="IPR004680">
    <property type="entry name" value="Cit_transptr-like_dom"/>
</dbReference>
<feature type="transmembrane region" description="Helical" evidence="7">
    <location>
        <begin position="426"/>
        <end position="447"/>
    </location>
</feature>
<sequence length="451" mass="46554">MIYAISVLVLAAIFTVATVTPVNMGILAFAAAFIVGAWVSDIPIEDVVDAFPAGTFLIVGGITLLFAIAKANGTLDYIMDRCLHLVRGRHWAIVWMLFALSGLLMSVGAVLAVGMLAPIAMPLAARNRINPFLMGMMITHGGLACVFSPINLYGALVTGIMKSAGLPTNPGVIFLVPFVLNLAIGVVLFLVFGRDLIRGGRRGDDVAASDGPIGGIGAGRLSSPASDGSGVSTAVLSRSTTGTAVETAPARPRLDRYQGTTLVGILFLAVGSVGFGIDIGVSSICVSAALLLMAPKSHPKIVDNVAWPAVVLVCGMLTYMAVLTQNGTLDFLGNTVSAAVAPLFTALILCYAVGILSAFASSTATIGIALPLAMPLLLGGEVGVLGFVAAIVFSATVVDVSPFSLHGVMILANAEVEDKIRFQRKMLAYCGVVVLFAPLIVWALVVVPTSV</sequence>